<feature type="non-terminal residue" evidence="2">
    <location>
        <position position="135"/>
    </location>
</feature>
<feature type="transmembrane region" description="Helical" evidence="1">
    <location>
        <begin position="62"/>
        <end position="82"/>
    </location>
</feature>
<reference evidence="2 3" key="1">
    <citation type="submission" date="2020-09" db="EMBL/GenBank/DDBJ databases">
        <title>De no assembly of potato wild relative species, Solanum commersonii.</title>
        <authorList>
            <person name="Cho K."/>
        </authorList>
    </citation>
    <scope>NUCLEOTIDE SEQUENCE [LARGE SCALE GENOMIC DNA]</scope>
    <source>
        <strain evidence="2">LZ3.2</strain>
        <tissue evidence="2">Leaf</tissue>
    </source>
</reference>
<name>A0A9J5Y4M2_SOLCO</name>
<dbReference type="AlphaFoldDB" id="A0A9J5Y4M2"/>
<accession>A0A9J5Y4M2</accession>
<keyword evidence="1" id="KW-0472">Membrane</keyword>
<protein>
    <submittedName>
        <fullName evidence="2">Uncharacterized protein</fullName>
    </submittedName>
</protein>
<keyword evidence="1" id="KW-1133">Transmembrane helix</keyword>
<comment type="caution">
    <text evidence="2">The sequence shown here is derived from an EMBL/GenBank/DDBJ whole genome shotgun (WGS) entry which is preliminary data.</text>
</comment>
<sequence length="135" mass="15625">FEDYREINCTGRTLILISRLFCVDFAGREFSKSRKTSQFRGPKHFALRFVVDSLPLVYAPNILYVLFLFSLMNILFLILFLSVMRSIKITMLIILFTVSLTRNLSLMDELNMLVLLCGLMRSGSRISKVFLRVSV</sequence>
<evidence type="ECO:0000256" key="1">
    <source>
        <dbReference type="SAM" id="Phobius"/>
    </source>
</evidence>
<keyword evidence="3" id="KW-1185">Reference proteome</keyword>
<proteinExistence type="predicted"/>
<evidence type="ECO:0000313" key="3">
    <source>
        <dbReference type="Proteomes" id="UP000824120"/>
    </source>
</evidence>
<dbReference type="EMBL" id="JACXVP010000007">
    <property type="protein sequence ID" value="KAG5595149.1"/>
    <property type="molecule type" value="Genomic_DNA"/>
</dbReference>
<gene>
    <name evidence="2" type="ORF">H5410_036381</name>
</gene>
<dbReference type="Proteomes" id="UP000824120">
    <property type="component" value="Chromosome 7"/>
</dbReference>
<evidence type="ECO:0000313" key="2">
    <source>
        <dbReference type="EMBL" id="KAG5595149.1"/>
    </source>
</evidence>
<keyword evidence="1" id="KW-0812">Transmembrane</keyword>
<organism evidence="2 3">
    <name type="scientific">Solanum commersonii</name>
    <name type="common">Commerson's wild potato</name>
    <name type="synonym">Commerson's nightshade</name>
    <dbReference type="NCBI Taxonomy" id="4109"/>
    <lineage>
        <taxon>Eukaryota</taxon>
        <taxon>Viridiplantae</taxon>
        <taxon>Streptophyta</taxon>
        <taxon>Embryophyta</taxon>
        <taxon>Tracheophyta</taxon>
        <taxon>Spermatophyta</taxon>
        <taxon>Magnoliopsida</taxon>
        <taxon>eudicotyledons</taxon>
        <taxon>Gunneridae</taxon>
        <taxon>Pentapetalae</taxon>
        <taxon>asterids</taxon>
        <taxon>lamiids</taxon>
        <taxon>Solanales</taxon>
        <taxon>Solanaceae</taxon>
        <taxon>Solanoideae</taxon>
        <taxon>Solaneae</taxon>
        <taxon>Solanum</taxon>
    </lineage>
</organism>